<sequence>MASLGNWGRRAFSLILFLFAVRLNESLKGYEADSWGTEFIFVLPGSSHNVNGSGCHIFGMDRQKDIKVNIEYNALNNDHKNSSRVRKKDEVVIRASHKYRFNDFKMNDFIDGLHILRDYRIHVTSSEKISIIAYVSDTKSATDYFLVHPVGMGGDYYAFSLPGRSIMSLYFLPLGATNQATSQSDDVHSVSITLRQKNKLKIVKQNMKVQACA</sequence>
<reference evidence="2 3" key="1">
    <citation type="submission" date="2018-08" db="EMBL/GenBank/DDBJ databases">
        <authorList>
            <person name="Laetsch R D."/>
            <person name="Stevens L."/>
            <person name="Kumar S."/>
            <person name="Blaxter L. M."/>
        </authorList>
    </citation>
    <scope>NUCLEOTIDE SEQUENCE [LARGE SCALE GENOMIC DNA]</scope>
</reference>
<keyword evidence="3" id="KW-1185">Reference proteome</keyword>
<organism evidence="2 3">
    <name type="scientific">Litomosoides sigmodontis</name>
    <name type="common">Filarial nematode worm</name>
    <dbReference type="NCBI Taxonomy" id="42156"/>
    <lineage>
        <taxon>Eukaryota</taxon>
        <taxon>Metazoa</taxon>
        <taxon>Ecdysozoa</taxon>
        <taxon>Nematoda</taxon>
        <taxon>Chromadorea</taxon>
        <taxon>Rhabditida</taxon>
        <taxon>Spirurina</taxon>
        <taxon>Spiruromorpha</taxon>
        <taxon>Filarioidea</taxon>
        <taxon>Onchocercidae</taxon>
        <taxon>Litomosoides</taxon>
    </lineage>
</organism>
<feature type="chain" id="PRO_5018274376" evidence="1">
    <location>
        <begin position="27"/>
        <end position="213"/>
    </location>
</feature>
<proteinExistence type="predicted"/>
<evidence type="ECO:0000313" key="2">
    <source>
        <dbReference type="EMBL" id="VDM91996.1"/>
    </source>
</evidence>
<keyword evidence="1" id="KW-0732">Signal</keyword>
<dbReference type="AlphaFoldDB" id="A0A3P7K011"/>
<dbReference type="OrthoDB" id="5825638at2759"/>
<gene>
    <name evidence="2" type="ORF">NLS_LOCUS9580</name>
</gene>
<dbReference type="Proteomes" id="UP000277928">
    <property type="component" value="Unassembled WGS sequence"/>
</dbReference>
<feature type="signal peptide" evidence="1">
    <location>
        <begin position="1"/>
        <end position="26"/>
    </location>
</feature>
<accession>A0A3P7K011</accession>
<evidence type="ECO:0000313" key="3">
    <source>
        <dbReference type="Proteomes" id="UP000277928"/>
    </source>
</evidence>
<dbReference type="OMA" id="NGSGCHI"/>
<dbReference type="EMBL" id="UYRX01001714">
    <property type="protein sequence ID" value="VDM91996.1"/>
    <property type="molecule type" value="Genomic_DNA"/>
</dbReference>
<name>A0A3P7K011_LITSI</name>
<evidence type="ECO:0000256" key="1">
    <source>
        <dbReference type="SAM" id="SignalP"/>
    </source>
</evidence>
<protein>
    <submittedName>
        <fullName evidence="2">Uncharacterized protein</fullName>
    </submittedName>
</protein>